<evidence type="ECO:0000259" key="2">
    <source>
        <dbReference type="Pfam" id="PF01757"/>
    </source>
</evidence>
<dbReference type="Proteomes" id="UP000078003">
    <property type="component" value="Unassembled WGS sequence"/>
</dbReference>
<feature type="transmembrane region" description="Helical" evidence="1">
    <location>
        <begin position="21"/>
        <end position="40"/>
    </location>
</feature>
<gene>
    <name evidence="3" type="ORF">A7P85_04865</name>
</gene>
<evidence type="ECO:0000313" key="3">
    <source>
        <dbReference type="EMBL" id="OAM17092.1"/>
    </source>
</evidence>
<feature type="transmembrane region" description="Helical" evidence="1">
    <location>
        <begin position="52"/>
        <end position="71"/>
    </location>
</feature>
<feature type="transmembrane region" description="Helical" evidence="1">
    <location>
        <begin position="212"/>
        <end position="230"/>
    </location>
</feature>
<dbReference type="PANTHER" id="PTHR23028">
    <property type="entry name" value="ACETYLTRANSFERASE"/>
    <property type="match status" value="1"/>
</dbReference>
<keyword evidence="1" id="KW-0472">Membrane</keyword>
<keyword evidence="1" id="KW-1133">Transmembrane helix</keyword>
<sequence length="350" mass="39553">MNNKLSYFLEKGNNNFDLLRLIAAIIVIYSHSFELAFSSGQSDIFTKLSRGLANGGGLAVEFFFLLSGILVTNSLISGDDLKKFIISRFFRIYPPFLFVLITTAVIISPFLSSLDITQYFSDGGVSQYLRHSAKLKIEYNLPGVFTENIYKNAVNGSLWTIPFEVGAYFSLFSAYIITGGKKNIRYLSILCLLIIILPILDIGDGLFFSKQNLSVSLALSCFALGALFAIHKENVPVSLAYPIAFLIISYLSTDDYLKHLTFFYFSSTLLLYIGTLNFIKKIRVPIDISYSVYLWGFFVQQVVYMYLPNLNIYVNQIICILLTIIISIPTFKFIESPSMTLGKKLNRRFN</sequence>
<accession>A0A1A9RGQ6</accession>
<protein>
    <recommendedName>
        <fullName evidence="2">Acyltransferase 3 domain-containing protein</fullName>
    </recommendedName>
</protein>
<name>A0A1A9RGQ6_EIKCO</name>
<dbReference type="InterPro" id="IPR002656">
    <property type="entry name" value="Acyl_transf_3_dom"/>
</dbReference>
<dbReference type="InterPro" id="IPR050879">
    <property type="entry name" value="Acyltransferase_3"/>
</dbReference>
<dbReference type="AlphaFoldDB" id="A0A1A9RGQ6"/>
<feature type="transmembrane region" description="Helical" evidence="1">
    <location>
        <begin position="92"/>
        <end position="111"/>
    </location>
</feature>
<feature type="transmembrane region" description="Helical" evidence="1">
    <location>
        <begin position="313"/>
        <end position="334"/>
    </location>
</feature>
<feature type="transmembrane region" description="Helical" evidence="1">
    <location>
        <begin position="184"/>
        <end position="200"/>
    </location>
</feature>
<feature type="transmembrane region" description="Helical" evidence="1">
    <location>
        <begin position="259"/>
        <end position="278"/>
    </location>
</feature>
<feature type="transmembrane region" description="Helical" evidence="1">
    <location>
        <begin position="290"/>
        <end position="307"/>
    </location>
</feature>
<reference evidence="4" key="1">
    <citation type="submission" date="2016-05" db="EMBL/GenBank/DDBJ databases">
        <title>Draft genome of Corynebacterium afermentans subsp. afermentans LCDC 88199T.</title>
        <authorList>
            <person name="Bernier A.-M."/>
            <person name="Bernard K."/>
        </authorList>
    </citation>
    <scope>NUCLEOTIDE SEQUENCE [LARGE SCALE GENOMIC DNA]</scope>
    <source>
        <strain evidence="4">NML01-0328</strain>
    </source>
</reference>
<dbReference type="GO" id="GO:0016747">
    <property type="term" value="F:acyltransferase activity, transferring groups other than amino-acyl groups"/>
    <property type="evidence" value="ECO:0007669"/>
    <property type="project" value="InterPro"/>
</dbReference>
<dbReference type="EMBL" id="LXSF01000003">
    <property type="protein sequence ID" value="OAM17092.1"/>
    <property type="molecule type" value="Genomic_DNA"/>
</dbReference>
<dbReference type="RefSeq" id="WP_023887850.1">
    <property type="nucleotide sequence ID" value="NZ_LXSF01000003.1"/>
</dbReference>
<keyword evidence="1" id="KW-0812">Transmembrane</keyword>
<comment type="caution">
    <text evidence="3">The sequence shown here is derived from an EMBL/GenBank/DDBJ whole genome shotgun (WGS) entry which is preliminary data.</text>
</comment>
<proteinExistence type="predicted"/>
<dbReference type="Pfam" id="PF01757">
    <property type="entry name" value="Acyl_transf_3"/>
    <property type="match status" value="1"/>
</dbReference>
<evidence type="ECO:0000256" key="1">
    <source>
        <dbReference type="SAM" id="Phobius"/>
    </source>
</evidence>
<feature type="transmembrane region" description="Helical" evidence="1">
    <location>
        <begin position="158"/>
        <end position="177"/>
    </location>
</feature>
<organism evidence="3 4">
    <name type="scientific">Eikenella corrodens</name>
    <dbReference type="NCBI Taxonomy" id="539"/>
    <lineage>
        <taxon>Bacteria</taxon>
        <taxon>Pseudomonadati</taxon>
        <taxon>Pseudomonadota</taxon>
        <taxon>Betaproteobacteria</taxon>
        <taxon>Neisseriales</taxon>
        <taxon>Neisseriaceae</taxon>
        <taxon>Eikenella</taxon>
    </lineage>
</organism>
<feature type="transmembrane region" description="Helical" evidence="1">
    <location>
        <begin position="237"/>
        <end position="253"/>
    </location>
</feature>
<evidence type="ECO:0000313" key="4">
    <source>
        <dbReference type="Proteomes" id="UP000078003"/>
    </source>
</evidence>
<feature type="domain" description="Acyltransferase 3" evidence="2">
    <location>
        <begin position="14"/>
        <end position="329"/>
    </location>
</feature>